<reference evidence="1 2" key="1">
    <citation type="journal article" date="2007" name="Genome Biol.">
        <title>Interrupted coding sequences in Mycobacterium smegmatis: authentic mutations or sequencing errors?</title>
        <authorList>
            <person name="Deshayes C."/>
            <person name="Perrodou E."/>
            <person name="Gallien S."/>
            <person name="Euphrasie D."/>
            <person name="Schaeffer C."/>
            <person name="Van-Dorsselaer A."/>
            <person name="Poch O."/>
            <person name="Lecompte O."/>
            <person name="Reyrat J.M."/>
        </authorList>
    </citation>
    <scope>NUCLEOTIDE SEQUENCE [LARGE SCALE GENOMIC DNA]</scope>
    <source>
        <strain evidence="2">ATCC 700084 / mc(2)155</strain>
    </source>
</reference>
<evidence type="ECO:0000313" key="1">
    <source>
        <dbReference type="EMBL" id="AFP36861.1"/>
    </source>
</evidence>
<name>I7G1S0_MYCS2</name>
<organism evidence="1 2">
    <name type="scientific">Mycolicibacterium smegmatis (strain ATCC 700084 / mc(2)155)</name>
    <name type="common">Mycobacterium smegmatis</name>
    <dbReference type="NCBI Taxonomy" id="246196"/>
    <lineage>
        <taxon>Bacteria</taxon>
        <taxon>Bacillati</taxon>
        <taxon>Actinomycetota</taxon>
        <taxon>Actinomycetes</taxon>
        <taxon>Mycobacteriales</taxon>
        <taxon>Mycobacteriaceae</taxon>
        <taxon>Mycolicibacterium</taxon>
    </lineage>
</organism>
<dbReference type="AlphaFoldDB" id="I7G1S0"/>
<dbReference type="EMBL" id="CP001663">
    <property type="protein sequence ID" value="AFP36861.1"/>
    <property type="molecule type" value="Genomic_DNA"/>
</dbReference>
<gene>
    <name evidence="1" type="primary">rmt2</name>
    <name evidence="1" type="ordered locus">MSMEI_0380</name>
</gene>
<dbReference type="CDD" id="cd02440">
    <property type="entry name" value="AdoMet_MTases"/>
    <property type="match status" value="1"/>
</dbReference>
<sequence>MGWARSSVSWASWHFANLNVALFSAKSKGSRDVLAFRLVIQPRFPFVARRYAYTGRQKMLQALGPDLSRSVTMTADDSVPEETSIGRIFEGTHDVHKLRHYLPIYERVLTNAGKMLEIGVDRGGSLEMWRQYLPETTIVGVDINPRAAQYDDPDRRIHVRIGDQTNTHFLQAVLDEFGAFDTVLDDGGHTPKQMISSFQYLFPRLKAGGVYVVEDVCANYWTSYRDQPESFIDFTRWLMDAMHAPYMRMNSVFQIMEGHQKRLRHVEVPYAATIIDRIEVFDSVVVIHRADESKRLPRAAYQ</sequence>
<proteinExistence type="predicted"/>
<dbReference type="Proteomes" id="UP000006158">
    <property type="component" value="Chromosome"/>
</dbReference>
<evidence type="ECO:0000313" key="2">
    <source>
        <dbReference type="Proteomes" id="UP000006158"/>
    </source>
</evidence>
<reference evidence="1 2" key="2">
    <citation type="journal article" date="2009" name="Genome Res.">
        <title>Ortho-proteogenomics: multiple proteomes investigation through orthology and a new MS-based protocol.</title>
        <authorList>
            <person name="Gallien S."/>
            <person name="Perrodou E."/>
            <person name="Carapito C."/>
            <person name="Deshayes C."/>
            <person name="Reyrat J.M."/>
            <person name="Van Dorsselaer A."/>
            <person name="Poch O."/>
            <person name="Schaeffer C."/>
            <person name="Lecompte O."/>
        </authorList>
    </citation>
    <scope>NUCLEOTIDE SEQUENCE [LARGE SCALE GENOMIC DNA]</scope>
    <source>
        <strain evidence="2">ATCC 700084 / mc(2)155</strain>
    </source>
</reference>
<protein>
    <submittedName>
        <fullName evidence="1">Rmt2 protein</fullName>
    </submittedName>
</protein>
<dbReference type="Pfam" id="PF13578">
    <property type="entry name" value="Methyltransf_24"/>
    <property type="match status" value="1"/>
</dbReference>
<accession>I7G1S0</accession>
<dbReference type="SUPFAM" id="SSF53335">
    <property type="entry name" value="S-adenosyl-L-methionine-dependent methyltransferases"/>
    <property type="match status" value="1"/>
</dbReference>
<dbReference type="InterPro" id="IPR029063">
    <property type="entry name" value="SAM-dependent_MTases_sf"/>
</dbReference>
<dbReference type="KEGG" id="msg:MSMEI_0380"/>
<dbReference type="Gene3D" id="3.40.50.150">
    <property type="entry name" value="Vaccinia Virus protein VP39"/>
    <property type="match status" value="1"/>
</dbReference>